<dbReference type="PANTHER" id="PTHR30158">
    <property type="entry name" value="ACRA/E-RELATED COMPONENT OF DRUG EFFLUX TRANSPORTER"/>
    <property type="match status" value="1"/>
</dbReference>
<proteinExistence type="inferred from homology"/>
<dbReference type="PANTHER" id="PTHR30158:SF24">
    <property type="entry name" value="HLYD FAMILY SECRETION PROTEIN"/>
    <property type="match status" value="1"/>
</dbReference>
<organism evidence="8 9">
    <name type="scientific">Bradyrhizobium quebecense</name>
    <dbReference type="NCBI Taxonomy" id="2748629"/>
    <lineage>
        <taxon>Bacteria</taxon>
        <taxon>Pseudomonadati</taxon>
        <taxon>Pseudomonadota</taxon>
        <taxon>Alphaproteobacteria</taxon>
        <taxon>Hyphomicrobiales</taxon>
        <taxon>Nitrobacteraceae</taxon>
        <taxon>Bradyrhizobium</taxon>
    </lineage>
</organism>
<feature type="domain" description="Multidrug resistance protein MdtA-like beta-barrel" evidence="6">
    <location>
        <begin position="265"/>
        <end position="321"/>
    </location>
</feature>
<dbReference type="Gene3D" id="2.40.420.20">
    <property type="match status" value="1"/>
</dbReference>
<feature type="domain" description="Multidrug resistance protein MdtA-like C-terminal permuted SH3" evidence="7">
    <location>
        <begin position="329"/>
        <end position="389"/>
    </location>
</feature>
<gene>
    <name evidence="8" type="ORF">J4P68_16770</name>
</gene>
<evidence type="ECO:0000313" key="8">
    <source>
        <dbReference type="EMBL" id="MBO1431088.1"/>
    </source>
</evidence>
<evidence type="ECO:0000256" key="1">
    <source>
        <dbReference type="ARBA" id="ARBA00004196"/>
    </source>
</evidence>
<dbReference type="SUPFAM" id="SSF111369">
    <property type="entry name" value="HlyD-like secretion proteins"/>
    <property type="match status" value="1"/>
</dbReference>
<dbReference type="InterPro" id="IPR058627">
    <property type="entry name" value="MdtA-like_C"/>
</dbReference>
<protein>
    <submittedName>
        <fullName evidence="8">Efflux RND transporter periplasmic adaptor subunit</fullName>
    </submittedName>
</protein>
<comment type="similarity">
    <text evidence="2">Belongs to the membrane fusion protein (MFP) (TC 8.A.1) family.</text>
</comment>
<name>A0ABS3MHY9_9BRAD</name>
<feature type="compositionally biased region" description="Low complexity" evidence="3">
    <location>
        <begin position="424"/>
        <end position="445"/>
    </location>
</feature>
<feature type="region of interest" description="Disordered" evidence="3">
    <location>
        <begin position="395"/>
        <end position="445"/>
    </location>
</feature>
<dbReference type="Pfam" id="PF25967">
    <property type="entry name" value="RND-MFP_C"/>
    <property type="match status" value="1"/>
</dbReference>
<dbReference type="InterPro" id="IPR058624">
    <property type="entry name" value="MdtA-like_HH"/>
</dbReference>
<dbReference type="InterPro" id="IPR058626">
    <property type="entry name" value="MdtA-like_b-barrel"/>
</dbReference>
<feature type="domain" description="Multidrug resistance protein MdtA-like alpha-helical hairpin" evidence="4">
    <location>
        <begin position="128"/>
        <end position="195"/>
    </location>
</feature>
<dbReference type="EMBL" id="JAGEPA010000001">
    <property type="protein sequence ID" value="MBO1431088.1"/>
    <property type="molecule type" value="Genomic_DNA"/>
</dbReference>
<dbReference type="Pfam" id="PF25944">
    <property type="entry name" value="Beta-barrel_RND"/>
    <property type="match status" value="1"/>
</dbReference>
<comment type="subcellular location">
    <subcellularLocation>
        <location evidence="1">Cell envelope</location>
    </subcellularLocation>
</comment>
<comment type="caution">
    <text evidence="8">The sequence shown here is derived from an EMBL/GenBank/DDBJ whole genome shotgun (WGS) entry which is preliminary data.</text>
</comment>
<dbReference type="Proteomes" id="UP000692816">
    <property type="component" value="Unassembled WGS sequence"/>
</dbReference>
<evidence type="ECO:0000259" key="6">
    <source>
        <dbReference type="Pfam" id="PF25944"/>
    </source>
</evidence>
<evidence type="ECO:0000256" key="3">
    <source>
        <dbReference type="SAM" id="MobiDB-lite"/>
    </source>
</evidence>
<evidence type="ECO:0000256" key="2">
    <source>
        <dbReference type="ARBA" id="ARBA00009477"/>
    </source>
</evidence>
<dbReference type="Gene3D" id="2.40.30.170">
    <property type="match status" value="1"/>
</dbReference>
<dbReference type="InterPro" id="IPR058625">
    <property type="entry name" value="MdtA-like_BSH"/>
</dbReference>
<sequence length="445" mass="47650">MDRTEHPAPVTGVERHSLRRQGFVRACRRSLAPIGLLAALALGGCGDKSAQSQAAPPAPPVTVAQPVKRTVTDWDEFTGRFEAIEEVQVRARVGGFVNSVEFKDGAIVHTGDLLYIIDPRPFEAVVLQAEGQLADARAKGELAKRDLERGLNLVQTSAVSEQVVDQRRQALQAARAAETQAEGTLKAAQLNVEFSHVLAPITGRVSRHLVTPGNLVQGSESGATLLTSIVSLDPIYIYFDVDEATYQRNSKLWFEGRRPSSRDTANPVQVTLTGETKPSHEGKMDFLDNRLDVSTATLRSRAVIPNKDLSILPGQFGRVRLIGSSPYEALLIPDTAIATDQSRKIVFVVKDDNTVEARAVTLGPLDEGLRVIREGLKPEDHVIVDGLQRARVGAKVTPKMAQAPAEAKPLAGDKPAASDKPAEAAKPAAGDKPPAGDKPAAGAKP</sequence>
<dbReference type="InterPro" id="IPR006143">
    <property type="entry name" value="RND_pump_MFP"/>
</dbReference>
<evidence type="ECO:0000259" key="7">
    <source>
        <dbReference type="Pfam" id="PF25967"/>
    </source>
</evidence>
<evidence type="ECO:0000259" key="4">
    <source>
        <dbReference type="Pfam" id="PF25876"/>
    </source>
</evidence>
<feature type="domain" description="Multidrug resistance protein MdtA-like barrel-sandwich hybrid" evidence="5">
    <location>
        <begin position="86"/>
        <end position="225"/>
    </location>
</feature>
<dbReference type="NCBIfam" id="TIGR01730">
    <property type="entry name" value="RND_mfp"/>
    <property type="match status" value="1"/>
</dbReference>
<evidence type="ECO:0000259" key="5">
    <source>
        <dbReference type="Pfam" id="PF25917"/>
    </source>
</evidence>
<accession>A0ABS3MHY9</accession>
<evidence type="ECO:0000313" key="9">
    <source>
        <dbReference type="Proteomes" id="UP000692816"/>
    </source>
</evidence>
<dbReference type="Pfam" id="PF25917">
    <property type="entry name" value="BSH_RND"/>
    <property type="match status" value="1"/>
</dbReference>
<dbReference type="Pfam" id="PF25876">
    <property type="entry name" value="HH_MFP_RND"/>
    <property type="match status" value="1"/>
</dbReference>
<dbReference type="Gene3D" id="1.10.287.470">
    <property type="entry name" value="Helix hairpin bin"/>
    <property type="match status" value="1"/>
</dbReference>
<keyword evidence="9" id="KW-1185">Reference proteome</keyword>
<dbReference type="Gene3D" id="2.40.50.100">
    <property type="match status" value="1"/>
</dbReference>
<reference evidence="8" key="1">
    <citation type="journal article" date="2021" name="Int. J. Syst. Evol. Microbiol.">
        <title>Bradyrhizobium septentrionale sp. nov. (sv. septentrionale) and Bradyrhizobium quebecense sp. nov. (sv. septentrionale) associated with legumes native to Canada possess rearranged symbiosis genes and numerous insertion sequences.</title>
        <authorList>
            <person name="Bromfield E.S.P."/>
            <person name="Cloutier S."/>
        </authorList>
    </citation>
    <scope>NUCLEOTIDE SEQUENCE</scope>
    <source>
        <strain evidence="8">12S5</strain>
    </source>
</reference>